<accession>A0A3P5WET1</accession>
<feature type="transmembrane region" description="Helical" evidence="1">
    <location>
        <begin position="68"/>
        <end position="90"/>
    </location>
</feature>
<keyword evidence="1" id="KW-1133">Transmembrane helix</keyword>
<evidence type="ECO:0000256" key="1">
    <source>
        <dbReference type="SAM" id="Phobius"/>
    </source>
</evidence>
<sequence length="206" mass="21513">MRETAGRLNRTWLALIAVVLIVAGIAGVLLSSGLANNLLSSANLSATVAGPDGQVFAGSPLEAVSNPVGAALILLVTAVIVILALSWLGAQIPRRHQASTLRLHSDQGRDGYTRCEPKVVTSAVVNEVEALPGVNSASALIRGSANQPELNLDVKIEDRADIQDVIARINAEVAPNLETALEAPLRKVAVLFNISTHRGNDKAAVL</sequence>
<keyword evidence="1" id="KW-0812">Transmembrane</keyword>
<protein>
    <recommendedName>
        <fullName evidence="4">Alkaline shock response membrane anchor protein AmaP</fullName>
    </recommendedName>
</protein>
<dbReference type="EMBL" id="UXAU01000009">
    <property type="protein sequence ID" value="VDC18367.1"/>
    <property type="molecule type" value="Genomic_DNA"/>
</dbReference>
<name>A0A3P5WET1_9MICC</name>
<dbReference type="OrthoDB" id="4878398at2"/>
<keyword evidence="1" id="KW-0472">Membrane</keyword>
<evidence type="ECO:0008006" key="4">
    <source>
        <dbReference type="Google" id="ProtNLM"/>
    </source>
</evidence>
<evidence type="ECO:0000313" key="3">
    <source>
        <dbReference type="Proteomes" id="UP000280861"/>
    </source>
</evidence>
<reference evidence="2 3" key="1">
    <citation type="submission" date="2018-11" db="EMBL/GenBank/DDBJ databases">
        <authorList>
            <person name="Criscuolo A."/>
        </authorList>
    </citation>
    <scope>NUCLEOTIDE SEQUENCE [LARGE SCALE GENOMIC DNA]</scope>
    <source>
        <strain evidence="2">AT11b</strain>
    </source>
</reference>
<proteinExistence type="predicted"/>
<feature type="transmembrane region" description="Helical" evidence="1">
    <location>
        <begin position="12"/>
        <end position="35"/>
    </location>
</feature>
<gene>
    <name evidence="2" type="ORF">PSET11_00233</name>
</gene>
<organism evidence="2 3">
    <name type="scientific">Arthrobacter ulcerisalmonis</name>
    <dbReference type="NCBI Taxonomy" id="2483813"/>
    <lineage>
        <taxon>Bacteria</taxon>
        <taxon>Bacillati</taxon>
        <taxon>Actinomycetota</taxon>
        <taxon>Actinomycetes</taxon>
        <taxon>Micrococcales</taxon>
        <taxon>Micrococcaceae</taxon>
        <taxon>Arthrobacter</taxon>
    </lineage>
</organism>
<evidence type="ECO:0000313" key="2">
    <source>
        <dbReference type="EMBL" id="VDC18367.1"/>
    </source>
</evidence>
<dbReference type="RefSeq" id="WP_124089913.1">
    <property type="nucleotide sequence ID" value="NZ_CBCRYA010000006.1"/>
</dbReference>
<keyword evidence="3" id="KW-1185">Reference proteome</keyword>
<dbReference type="AlphaFoldDB" id="A0A3P5WET1"/>
<dbReference type="Proteomes" id="UP000280861">
    <property type="component" value="Unassembled WGS sequence"/>
</dbReference>